<dbReference type="AlphaFoldDB" id="Q8RTX6"/>
<dbReference type="Pfam" id="PF08100">
    <property type="entry name" value="Dimerisation"/>
    <property type="match status" value="1"/>
</dbReference>
<dbReference type="SUPFAM" id="SSF46785">
    <property type="entry name" value="Winged helix' DNA-binding domain"/>
    <property type="match status" value="1"/>
</dbReference>
<keyword evidence="3" id="KW-0949">S-adenosyl-L-methionine</keyword>
<name>Q8RTX6_9PROT</name>
<evidence type="ECO:0000259" key="6">
    <source>
        <dbReference type="Pfam" id="PF08100"/>
    </source>
</evidence>
<protein>
    <submittedName>
        <fullName evidence="7">Hydroxyneurosporene methyltransferase</fullName>
    </submittedName>
</protein>
<evidence type="ECO:0000313" key="7">
    <source>
        <dbReference type="EMBL" id="AAL76350.1"/>
    </source>
</evidence>
<keyword evidence="1 7" id="KW-0489">Methyltransferase</keyword>
<dbReference type="GO" id="GO:0046983">
    <property type="term" value="F:protein dimerization activity"/>
    <property type="evidence" value="ECO:0007669"/>
    <property type="project" value="InterPro"/>
</dbReference>
<dbReference type="PROSITE" id="PS51683">
    <property type="entry name" value="SAM_OMT_II"/>
    <property type="match status" value="1"/>
</dbReference>
<dbReference type="InterPro" id="IPR029063">
    <property type="entry name" value="SAM-dependent_MTases_sf"/>
</dbReference>
<dbReference type="InterPro" id="IPR012967">
    <property type="entry name" value="COMT_dimerisation"/>
</dbReference>
<dbReference type="Pfam" id="PF00891">
    <property type="entry name" value="Methyltransf_2"/>
    <property type="match status" value="1"/>
</dbReference>
<keyword evidence="2 7" id="KW-0808">Transferase</keyword>
<dbReference type="Gene3D" id="3.40.50.150">
    <property type="entry name" value="Vaccinia Virus protein VP39"/>
    <property type="match status" value="1"/>
</dbReference>
<dbReference type="GO" id="GO:0032259">
    <property type="term" value="P:methylation"/>
    <property type="evidence" value="ECO:0007669"/>
    <property type="project" value="UniProtKB-KW"/>
</dbReference>
<sequence length="383" mass="42007">MSVQGQLVSNDTPGYSTSWRLRWHQYRNKLIANPRFQKWAARTPLFRLIANRRATQLHHITAGFVYSQTLAAFVELDIPKLLADGPAQTDRLISATGIPEPALLTLLKAAKGLGLLECYEGNIWGLGELGAAMLANPGIAAMVRHHQHLYADLSDPTALLRQREKTALGNYWAYGDVKKGDISPETYSELMATSQGMIADYVLDTVDFNDKARLVDIAGGTGAFARRAVARFPNLRATVYDLPAVTEQAAAAHNSNDTSNALQYQGGDMFEDPLPEQADIMSLVRVLHDHDDKPAQHLINKAFQALSLNGQLMIAEPMAETPGSESIGHTYFGFYLWAMGSGRPRTSAELTSMMKIAGFNNVREAKSPMPSLVRVLIGDKINA</sequence>
<reference evidence="7" key="1">
    <citation type="journal article" date="2002" name="Nature">
        <title>Unsuspected diversity among marine aerobic anoxygenic phototrophs.</title>
        <authorList>
            <person name="Beja O."/>
            <person name="Suzuki M.T."/>
            <person name="Heidelberg J.F."/>
            <person name="Nelson W.C."/>
            <person name="Preston C.M."/>
            <person name="Hamada T."/>
            <person name="Eisen J.A."/>
            <person name="Fraser C.M."/>
            <person name="DeLong E.F."/>
        </authorList>
    </citation>
    <scope>NUCLEOTIDE SEQUENCE</scope>
</reference>
<dbReference type="InterPro" id="IPR036388">
    <property type="entry name" value="WH-like_DNA-bd_sf"/>
</dbReference>
<evidence type="ECO:0000256" key="2">
    <source>
        <dbReference type="ARBA" id="ARBA00022679"/>
    </source>
</evidence>
<organism evidence="7">
    <name type="scientific">uncultured marine proteobacterium</name>
    <dbReference type="NCBI Taxonomy" id="482892"/>
    <lineage>
        <taxon>Bacteria</taxon>
        <taxon>Pseudomonadati</taxon>
        <taxon>Pseudomonadota</taxon>
        <taxon>environmental samples</taxon>
    </lineage>
</organism>
<proteinExistence type="predicted"/>
<dbReference type="GO" id="GO:0008171">
    <property type="term" value="F:O-methyltransferase activity"/>
    <property type="evidence" value="ECO:0007669"/>
    <property type="project" value="InterPro"/>
</dbReference>
<dbReference type="PANTHER" id="PTHR43712">
    <property type="entry name" value="PUTATIVE (AFU_ORTHOLOGUE AFUA_4G14580)-RELATED"/>
    <property type="match status" value="1"/>
</dbReference>
<dbReference type="InterPro" id="IPR016461">
    <property type="entry name" value="COMT-like"/>
</dbReference>
<dbReference type="CDD" id="cd02440">
    <property type="entry name" value="AdoMet_MTases"/>
    <property type="match status" value="1"/>
</dbReference>
<dbReference type="Gene3D" id="1.10.10.10">
    <property type="entry name" value="Winged helix-like DNA-binding domain superfamily/Winged helix DNA-binding domain"/>
    <property type="match status" value="1"/>
</dbReference>
<dbReference type="SUPFAM" id="SSF53335">
    <property type="entry name" value="S-adenosyl-L-methionine-dependent methyltransferases"/>
    <property type="match status" value="1"/>
</dbReference>
<dbReference type="InterPro" id="IPR001077">
    <property type="entry name" value="COMT_C"/>
</dbReference>
<dbReference type="PIRSF" id="PIRSF005739">
    <property type="entry name" value="O-mtase"/>
    <property type="match status" value="1"/>
</dbReference>
<evidence type="ECO:0000256" key="4">
    <source>
        <dbReference type="PIRSR" id="PIRSR005739-1"/>
    </source>
</evidence>
<feature type="domain" description="O-methyltransferase dimerisation" evidence="6">
    <location>
        <begin position="60"/>
        <end position="134"/>
    </location>
</feature>
<evidence type="ECO:0000259" key="5">
    <source>
        <dbReference type="Pfam" id="PF00891"/>
    </source>
</evidence>
<dbReference type="InterPro" id="IPR036390">
    <property type="entry name" value="WH_DNA-bd_sf"/>
</dbReference>
<feature type="active site" description="Proton acceptor" evidence="4">
    <location>
        <position position="288"/>
    </location>
</feature>
<feature type="domain" description="O-methyltransferase C-terminal" evidence="5">
    <location>
        <begin position="173"/>
        <end position="360"/>
    </location>
</feature>
<gene>
    <name evidence="7" type="primary">crtF</name>
    <name evidence="7" type="ORF">MBMO_EBAC000-65D09.5</name>
</gene>
<dbReference type="PANTHER" id="PTHR43712:SF2">
    <property type="entry name" value="O-METHYLTRANSFERASE CICE"/>
    <property type="match status" value="1"/>
</dbReference>
<evidence type="ECO:0000256" key="3">
    <source>
        <dbReference type="ARBA" id="ARBA00022691"/>
    </source>
</evidence>
<dbReference type="EMBL" id="AE008919">
    <property type="protein sequence ID" value="AAL76350.1"/>
    <property type="molecule type" value="Genomic_DNA"/>
</dbReference>
<accession>Q8RTX6</accession>
<evidence type="ECO:0000256" key="1">
    <source>
        <dbReference type="ARBA" id="ARBA00022603"/>
    </source>
</evidence>